<comment type="caution">
    <text evidence="2">The sequence shown here is derived from an EMBL/GenBank/DDBJ whole genome shotgun (WGS) entry which is preliminary data.</text>
</comment>
<feature type="compositionally biased region" description="Polar residues" evidence="1">
    <location>
        <begin position="660"/>
        <end position="671"/>
    </location>
</feature>
<accession>A0ABQ9GFN6</accession>
<evidence type="ECO:0000313" key="3">
    <source>
        <dbReference type="Proteomes" id="UP001159363"/>
    </source>
</evidence>
<name>A0ABQ9GFN6_9NEOP</name>
<sequence length="788" mass="86390">MTADNQCAADVGIFVHTSVHSGLQVRSLHSGLALPRQRQRTPPFEQHNTRRAEYRGRNPLTTRAPHGDYCRQNKGESTPGHRAPENTEVEQPSASVAAVGDGSDFWAAALNNEALRTDEGEMRLEWSGAGKQMRGKREIPMKTCQPMAPSGTIPTCENPERQHTRWSREVASSPPPPPPFKRPTRGFIDTCIVPGCSNIFPDPRSNDPSSEPGSSLILVPTRPRIEFRTTTVQSGIRRAVIASVRLHNVVATACGFPLSPAPLAISLNHVTPSRRGTEGGQRPPILDLSISRHNQGHLFFSRFQDSFYSKTLDFRSTFVTWTILTVTRCRCLPANHGHSVLDLPNSDWPSQGRNARARETGVLREYPQVNGNIQHVYPQAKIKRTQYLASPPPPPHGQGAFQHARSGSWSSPRCREVTVARASLRVCVRAHTPEVTHSAADNGARDRRHPLIPRTRIAHTGETALLACIMSKHRSSIKACQPFSSANGDSSAVLGHKARSQSLVQPDYHRSNRRVSSLLYTYLFFGTGAEDMLRKGRNRSRCECFTSHVSGSAHRPPQLDKSIYGESDVWRGFAFRYGSSSLPAASYCLASGKLTIEHCHCWSTLGIGRSRAAPECKGLGKRKNPEKICRPAASSGMIPACENFGASPLPRQSTMRARCGQQTGSDVTKTSLGDGHATPPPLPAAERQGWWVSASRHVCPQRGCTLRTPGHRSCAIFRYIASAIWCTSLASHHMFVTLATLREVNMEQYRNEIAGETGDPRENPPSGMIPTCKNPGALPPGIQLGSPS</sequence>
<feature type="compositionally biased region" description="Basic and acidic residues" evidence="1">
    <location>
        <begin position="47"/>
        <end position="56"/>
    </location>
</feature>
<dbReference type="EMBL" id="JARBHB010000013">
    <property type="protein sequence ID" value="KAJ8869954.1"/>
    <property type="molecule type" value="Genomic_DNA"/>
</dbReference>
<gene>
    <name evidence="2" type="ORF">PR048_028965</name>
</gene>
<evidence type="ECO:0000313" key="2">
    <source>
        <dbReference type="EMBL" id="KAJ8869954.1"/>
    </source>
</evidence>
<feature type="region of interest" description="Disordered" evidence="1">
    <location>
        <begin position="660"/>
        <end position="681"/>
    </location>
</feature>
<feature type="compositionally biased region" description="Basic and acidic residues" evidence="1">
    <location>
        <begin position="158"/>
        <end position="168"/>
    </location>
</feature>
<keyword evidence="3" id="KW-1185">Reference proteome</keyword>
<organism evidence="2 3">
    <name type="scientific">Dryococelus australis</name>
    <dbReference type="NCBI Taxonomy" id="614101"/>
    <lineage>
        <taxon>Eukaryota</taxon>
        <taxon>Metazoa</taxon>
        <taxon>Ecdysozoa</taxon>
        <taxon>Arthropoda</taxon>
        <taxon>Hexapoda</taxon>
        <taxon>Insecta</taxon>
        <taxon>Pterygota</taxon>
        <taxon>Neoptera</taxon>
        <taxon>Polyneoptera</taxon>
        <taxon>Phasmatodea</taxon>
        <taxon>Verophasmatodea</taxon>
        <taxon>Anareolatae</taxon>
        <taxon>Phasmatidae</taxon>
        <taxon>Eurycanthinae</taxon>
        <taxon>Dryococelus</taxon>
    </lineage>
</organism>
<evidence type="ECO:0000256" key="1">
    <source>
        <dbReference type="SAM" id="MobiDB-lite"/>
    </source>
</evidence>
<feature type="region of interest" description="Disordered" evidence="1">
    <location>
        <begin position="30"/>
        <end position="94"/>
    </location>
</feature>
<reference evidence="2 3" key="1">
    <citation type="submission" date="2023-02" db="EMBL/GenBank/DDBJ databases">
        <title>LHISI_Scaffold_Assembly.</title>
        <authorList>
            <person name="Stuart O.P."/>
            <person name="Cleave R."/>
            <person name="Magrath M.J.L."/>
            <person name="Mikheyev A.S."/>
        </authorList>
    </citation>
    <scope>NUCLEOTIDE SEQUENCE [LARGE SCALE GENOMIC DNA]</scope>
    <source>
        <strain evidence="2">Daus_M_001</strain>
        <tissue evidence="2">Leg muscle</tissue>
    </source>
</reference>
<proteinExistence type="predicted"/>
<dbReference type="Proteomes" id="UP001159363">
    <property type="component" value="Chromosome 12"/>
</dbReference>
<feature type="region of interest" description="Disordered" evidence="1">
    <location>
        <begin position="755"/>
        <end position="788"/>
    </location>
</feature>
<feature type="region of interest" description="Disordered" evidence="1">
    <location>
        <begin position="142"/>
        <end position="182"/>
    </location>
</feature>
<protein>
    <submittedName>
        <fullName evidence="2">Uncharacterized protein</fullName>
    </submittedName>
</protein>
<feature type="compositionally biased region" description="Basic and acidic residues" evidence="1">
    <location>
        <begin position="65"/>
        <end position="74"/>
    </location>
</feature>
<feature type="region of interest" description="Disordered" evidence="1">
    <location>
        <begin position="387"/>
        <end position="409"/>
    </location>
</feature>